<dbReference type="RefSeq" id="WP_194414464.1">
    <property type="nucleotide sequence ID" value="NZ_BAABKZ010000002.1"/>
</dbReference>
<dbReference type="Pfam" id="PF13692">
    <property type="entry name" value="Glyco_trans_1_4"/>
    <property type="match status" value="1"/>
</dbReference>
<evidence type="ECO:0000259" key="3">
    <source>
        <dbReference type="Pfam" id="PF13579"/>
    </source>
</evidence>
<organism evidence="4 5">
    <name type="scientific">Microbacterium yannicii</name>
    <dbReference type="NCBI Taxonomy" id="671622"/>
    <lineage>
        <taxon>Bacteria</taxon>
        <taxon>Bacillati</taxon>
        <taxon>Actinomycetota</taxon>
        <taxon>Actinomycetes</taxon>
        <taxon>Micrococcales</taxon>
        <taxon>Microbacteriaceae</taxon>
        <taxon>Microbacterium</taxon>
    </lineage>
</organism>
<dbReference type="EMBL" id="BAABKZ010000002">
    <property type="protein sequence ID" value="GAA5093712.1"/>
    <property type="molecule type" value="Genomic_DNA"/>
</dbReference>
<feature type="domain" description="Glycosyltransferase subfamily 4-like N-terminal" evidence="3">
    <location>
        <begin position="51"/>
        <end position="157"/>
    </location>
</feature>
<dbReference type="Gene3D" id="3.40.50.2000">
    <property type="entry name" value="Glycogen Phosphorylase B"/>
    <property type="match status" value="2"/>
</dbReference>
<keyword evidence="5" id="KW-1185">Reference proteome</keyword>
<dbReference type="PANTHER" id="PTHR12526">
    <property type="entry name" value="GLYCOSYLTRANSFERASE"/>
    <property type="match status" value="1"/>
</dbReference>
<dbReference type="SUPFAM" id="SSF53756">
    <property type="entry name" value="UDP-Glycosyltransferase/glycogen phosphorylase"/>
    <property type="match status" value="1"/>
</dbReference>
<dbReference type="InterPro" id="IPR028098">
    <property type="entry name" value="Glyco_trans_4-like_N"/>
</dbReference>
<keyword evidence="1" id="KW-0328">Glycosyltransferase</keyword>
<proteinExistence type="predicted"/>
<protein>
    <submittedName>
        <fullName evidence="4">Glycosyltransferase</fullName>
    </submittedName>
</protein>
<evidence type="ECO:0000256" key="2">
    <source>
        <dbReference type="ARBA" id="ARBA00022679"/>
    </source>
</evidence>
<sequence length="366" mass="40033">MTKILHVVECYGAGVGRAVQLWAKLTPEHEHHLLWEGEESPTGEHAFASASRMPTGLFRRAKAVDAQVENLRPDLVIAHSSWAGVYARARRLDAPVAYAPHAYKFEDTSESRIRRAIYRFAEARLTQRSRVTLALTPHEESLARSLDSAAVTHIVPNSPTVTPDDGGNTTGFDPGRRVLMIGRISPQKDPGHFIEVSHLVRQSRPDVEFVWAGEGDPELTRRLQQAQIAVTGWLSRDALIDLLSQASVYYHSAIYEGFPLSVLDAGSFEHPIVVRAISPFDGIGLVAAGSAGEAAEMILSVLDRGPVYDLAVRGTRALRASMNRQSQVSAMRSLLERFSGEPGSGRWLSDRGRDVSAARGAEAVET</sequence>
<accession>A0ABP9MCW9</accession>
<evidence type="ECO:0000256" key="1">
    <source>
        <dbReference type="ARBA" id="ARBA00022676"/>
    </source>
</evidence>
<dbReference type="PANTHER" id="PTHR12526:SF638">
    <property type="entry name" value="SPORE COAT PROTEIN SA"/>
    <property type="match status" value="1"/>
</dbReference>
<name>A0ABP9MCW9_9MICO</name>
<evidence type="ECO:0000313" key="5">
    <source>
        <dbReference type="Proteomes" id="UP001501407"/>
    </source>
</evidence>
<evidence type="ECO:0000313" key="4">
    <source>
        <dbReference type="EMBL" id="GAA5093712.1"/>
    </source>
</evidence>
<gene>
    <name evidence="4" type="ORF">GCM10025760_24210</name>
</gene>
<dbReference type="Proteomes" id="UP001501407">
    <property type="component" value="Unassembled WGS sequence"/>
</dbReference>
<comment type="caution">
    <text evidence="4">The sequence shown here is derived from an EMBL/GenBank/DDBJ whole genome shotgun (WGS) entry which is preliminary data.</text>
</comment>
<reference evidence="5" key="1">
    <citation type="journal article" date="2019" name="Int. J. Syst. Evol. Microbiol.">
        <title>The Global Catalogue of Microorganisms (GCM) 10K type strain sequencing project: providing services to taxonomists for standard genome sequencing and annotation.</title>
        <authorList>
            <consortium name="The Broad Institute Genomics Platform"/>
            <consortium name="The Broad Institute Genome Sequencing Center for Infectious Disease"/>
            <person name="Wu L."/>
            <person name="Ma J."/>
        </authorList>
    </citation>
    <scope>NUCLEOTIDE SEQUENCE [LARGE SCALE GENOMIC DNA]</scope>
    <source>
        <strain evidence="5">JCM 18959</strain>
    </source>
</reference>
<dbReference type="Pfam" id="PF13579">
    <property type="entry name" value="Glyco_trans_4_4"/>
    <property type="match status" value="1"/>
</dbReference>
<keyword evidence="2" id="KW-0808">Transferase</keyword>